<sequence>MYREIQPPAALAGVVRCLWQADRPAGKLIVPDGCIDLIVGPDRAFVAGPDTGPWLTNRGGPLHAFRFHPGAAPRVLGVPADELADQRIDLADLWGRAVADRLVERPADAAAVVARRVHGTRDHALDHVLARLDAGVRVGTAADEAGLSARQLRRRFTAAVGYGPAIYLRVARLQRALELAPHVGDLARLAAEAGYADQPHLNRDCRELTGQTPARFLGDRFVQAAAPRARLALPA</sequence>
<dbReference type="Proteomes" id="UP000292003">
    <property type="component" value="Unassembled WGS sequence"/>
</dbReference>
<dbReference type="Gene3D" id="1.10.10.60">
    <property type="entry name" value="Homeodomain-like"/>
    <property type="match status" value="1"/>
</dbReference>
<evidence type="ECO:0000256" key="3">
    <source>
        <dbReference type="ARBA" id="ARBA00023163"/>
    </source>
</evidence>
<dbReference type="InterPro" id="IPR046532">
    <property type="entry name" value="DUF6597"/>
</dbReference>
<dbReference type="OrthoDB" id="9815799at2"/>
<evidence type="ECO:0000256" key="2">
    <source>
        <dbReference type="ARBA" id="ARBA00023125"/>
    </source>
</evidence>
<keyword evidence="3" id="KW-0804">Transcription</keyword>
<name>A0A4Q7J739_9PSEU</name>
<dbReference type="RefSeq" id="WP_130475981.1">
    <property type="nucleotide sequence ID" value="NZ_SFCC01000007.1"/>
</dbReference>
<dbReference type="GO" id="GO:0043565">
    <property type="term" value="F:sequence-specific DNA binding"/>
    <property type="evidence" value="ECO:0007669"/>
    <property type="project" value="InterPro"/>
</dbReference>
<accession>A0A4Q7J739</accession>
<gene>
    <name evidence="5" type="ORF">EWH70_14875</name>
</gene>
<dbReference type="GO" id="GO:0003700">
    <property type="term" value="F:DNA-binding transcription factor activity"/>
    <property type="evidence" value="ECO:0007669"/>
    <property type="project" value="InterPro"/>
</dbReference>
<dbReference type="PROSITE" id="PS01124">
    <property type="entry name" value="HTH_ARAC_FAMILY_2"/>
    <property type="match status" value="1"/>
</dbReference>
<feature type="domain" description="HTH araC/xylS-type" evidence="4">
    <location>
        <begin position="122"/>
        <end position="219"/>
    </location>
</feature>
<organism evidence="5 6">
    <name type="scientific">Amycolatopsis suaedae</name>
    <dbReference type="NCBI Taxonomy" id="2510978"/>
    <lineage>
        <taxon>Bacteria</taxon>
        <taxon>Bacillati</taxon>
        <taxon>Actinomycetota</taxon>
        <taxon>Actinomycetes</taxon>
        <taxon>Pseudonocardiales</taxon>
        <taxon>Pseudonocardiaceae</taxon>
        <taxon>Amycolatopsis</taxon>
    </lineage>
</organism>
<dbReference type="InterPro" id="IPR050204">
    <property type="entry name" value="AraC_XylS_family_regulators"/>
</dbReference>
<keyword evidence="2" id="KW-0238">DNA-binding</keyword>
<evidence type="ECO:0000313" key="6">
    <source>
        <dbReference type="Proteomes" id="UP000292003"/>
    </source>
</evidence>
<protein>
    <submittedName>
        <fullName evidence="5">AraC family transcriptional regulator</fullName>
    </submittedName>
</protein>
<dbReference type="PANTHER" id="PTHR46796">
    <property type="entry name" value="HTH-TYPE TRANSCRIPTIONAL ACTIVATOR RHAS-RELATED"/>
    <property type="match status" value="1"/>
</dbReference>
<dbReference type="PANTHER" id="PTHR46796:SF15">
    <property type="entry name" value="BLL1074 PROTEIN"/>
    <property type="match status" value="1"/>
</dbReference>
<proteinExistence type="predicted"/>
<keyword evidence="6" id="KW-1185">Reference proteome</keyword>
<dbReference type="EMBL" id="SFCC01000007">
    <property type="protein sequence ID" value="RZQ62977.1"/>
    <property type="molecule type" value="Genomic_DNA"/>
</dbReference>
<dbReference type="Pfam" id="PF20240">
    <property type="entry name" value="DUF6597"/>
    <property type="match status" value="1"/>
</dbReference>
<evidence type="ECO:0000256" key="1">
    <source>
        <dbReference type="ARBA" id="ARBA00023015"/>
    </source>
</evidence>
<reference evidence="5 6" key="1">
    <citation type="submission" date="2019-02" db="EMBL/GenBank/DDBJ databases">
        <title>Draft genome sequence of Amycolatopsis sp. 8-3EHSu isolated from roots of Suaeda maritima.</title>
        <authorList>
            <person name="Duangmal K."/>
            <person name="Chantavorakit T."/>
        </authorList>
    </citation>
    <scope>NUCLEOTIDE SEQUENCE [LARGE SCALE GENOMIC DNA]</scope>
    <source>
        <strain evidence="5 6">8-3EHSu</strain>
    </source>
</reference>
<keyword evidence="1" id="KW-0805">Transcription regulation</keyword>
<dbReference type="AlphaFoldDB" id="A0A4Q7J739"/>
<evidence type="ECO:0000313" key="5">
    <source>
        <dbReference type="EMBL" id="RZQ62977.1"/>
    </source>
</evidence>
<evidence type="ECO:0000259" key="4">
    <source>
        <dbReference type="PROSITE" id="PS01124"/>
    </source>
</evidence>
<comment type="caution">
    <text evidence="5">The sequence shown here is derived from an EMBL/GenBank/DDBJ whole genome shotgun (WGS) entry which is preliminary data.</text>
</comment>
<dbReference type="SMART" id="SM00342">
    <property type="entry name" value="HTH_ARAC"/>
    <property type="match status" value="1"/>
</dbReference>
<dbReference type="Pfam" id="PF12833">
    <property type="entry name" value="HTH_18"/>
    <property type="match status" value="1"/>
</dbReference>
<dbReference type="InterPro" id="IPR018060">
    <property type="entry name" value="HTH_AraC"/>
</dbReference>